<feature type="transmembrane region" description="Helical" evidence="1">
    <location>
        <begin position="39"/>
        <end position="57"/>
    </location>
</feature>
<dbReference type="Pfam" id="PF07596">
    <property type="entry name" value="SBP_bac_10"/>
    <property type="match status" value="1"/>
</dbReference>
<dbReference type="NCBIfam" id="TIGR02532">
    <property type="entry name" value="IV_pilin_GFxxxE"/>
    <property type="match status" value="1"/>
</dbReference>
<evidence type="ECO:0000313" key="4">
    <source>
        <dbReference type="Proteomes" id="UP000318478"/>
    </source>
</evidence>
<dbReference type="Gene3D" id="3.30.700.10">
    <property type="entry name" value="Glycoprotein, Type 4 Pilin"/>
    <property type="match status" value="1"/>
</dbReference>
<evidence type="ECO:0000259" key="2">
    <source>
        <dbReference type="Pfam" id="PF07596"/>
    </source>
</evidence>
<dbReference type="InterPro" id="IPR027558">
    <property type="entry name" value="Pre_pil_HX9DG_C"/>
</dbReference>
<dbReference type="Pfam" id="PF07963">
    <property type="entry name" value="N_methyl"/>
    <property type="match status" value="1"/>
</dbReference>
<dbReference type="InterPro" id="IPR045584">
    <property type="entry name" value="Pilin-like"/>
</dbReference>
<dbReference type="InterPro" id="IPR011453">
    <property type="entry name" value="DUF1559"/>
</dbReference>
<comment type="caution">
    <text evidence="3">The sequence shown here is derived from an EMBL/GenBank/DDBJ whole genome shotgun (WGS) entry which is preliminary data.</text>
</comment>
<accession>A0A5C5YVK9</accession>
<gene>
    <name evidence="3" type="ORF">Pla123a_13500</name>
</gene>
<dbReference type="SUPFAM" id="SSF54523">
    <property type="entry name" value="Pili subunits"/>
    <property type="match status" value="1"/>
</dbReference>
<dbReference type="EMBL" id="SJPO01000002">
    <property type="protein sequence ID" value="TWT78557.1"/>
    <property type="molecule type" value="Genomic_DNA"/>
</dbReference>
<dbReference type="OrthoDB" id="282726at2"/>
<dbReference type="PROSITE" id="PS00409">
    <property type="entry name" value="PROKAR_NTER_METHYL"/>
    <property type="match status" value="1"/>
</dbReference>
<proteinExistence type="predicted"/>
<dbReference type="AlphaFoldDB" id="A0A5C5YVK9"/>
<protein>
    <recommendedName>
        <fullName evidence="2">DUF1559 domain-containing protein</fullName>
    </recommendedName>
</protein>
<dbReference type="PANTHER" id="PTHR30093:SF2">
    <property type="entry name" value="TYPE II SECRETION SYSTEM PROTEIN H"/>
    <property type="match status" value="1"/>
</dbReference>
<sequence length="345" mass="36672">MPRAHQSAHQSASRPCRRVTTDGCRSAGLSAAGFSLVELLVVIAIIGVLVALLLPAVQAARESARRMGCADRLKQITLAIANHESARRSFPPGRIGCDDTTGPPPIPACRPGLPTEELTAASGFVAILPELEELDLYAQLSVEIGGLWNRNVDDLGWYDDLAKCKAIKQRPAVFVCPTDTAAALSDVYDPVIAATGSYAMVHGSLGASRSPSSAGYYKAGQALDAVKYHNTGPFVYVTRRKPSQVTDGLSGTVAVGEVVLADVYESSNTWTYALAYADCLRTTDNPLNTQPGAGRMVDRQNGAFGSQHPGGGQFAFLDGHVAWTSDDVDLEIYRARSTIVGDESY</sequence>
<evidence type="ECO:0000256" key="1">
    <source>
        <dbReference type="SAM" id="Phobius"/>
    </source>
</evidence>
<dbReference type="NCBIfam" id="TIGR04294">
    <property type="entry name" value="pre_pil_HX9DG"/>
    <property type="match status" value="1"/>
</dbReference>
<name>A0A5C5YVK9_9BACT</name>
<organism evidence="3 4">
    <name type="scientific">Posidoniimonas polymericola</name>
    <dbReference type="NCBI Taxonomy" id="2528002"/>
    <lineage>
        <taxon>Bacteria</taxon>
        <taxon>Pseudomonadati</taxon>
        <taxon>Planctomycetota</taxon>
        <taxon>Planctomycetia</taxon>
        <taxon>Pirellulales</taxon>
        <taxon>Lacipirellulaceae</taxon>
        <taxon>Posidoniimonas</taxon>
    </lineage>
</organism>
<dbReference type="PANTHER" id="PTHR30093">
    <property type="entry name" value="GENERAL SECRETION PATHWAY PROTEIN G"/>
    <property type="match status" value="1"/>
</dbReference>
<dbReference type="Proteomes" id="UP000318478">
    <property type="component" value="Unassembled WGS sequence"/>
</dbReference>
<dbReference type="InterPro" id="IPR012902">
    <property type="entry name" value="N_methyl_site"/>
</dbReference>
<evidence type="ECO:0000313" key="3">
    <source>
        <dbReference type="EMBL" id="TWT78557.1"/>
    </source>
</evidence>
<feature type="domain" description="DUF1559" evidence="2">
    <location>
        <begin position="58"/>
        <end position="331"/>
    </location>
</feature>
<reference evidence="3 4" key="1">
    <citation type="submission" date="2019-02" db="EMBL/GenBank/DDBJ databases">
        <title>Deep-cultivation of Planctomycetes and their phenomic and genomic characterization uncovers novel biology.</title>
        <authorList>
            <person name="Wiegand S."/>
            <person name="Jogler M."/>
            <person name="Boedeker C."/>
            <person name="Pinto D."/>
            <person name="Vollmers J."/>
            <person name="Rivas-Marin E."/>
            <person name="Kohn T."/>
            <person name="Peeters S.H."/>
            <person name="Heuer A."/>
            <person name="Rast P."/>
            <person name="Oberbeckmann S."/>
            <person name="Bunk B."/>
            <person name="Jeske O."/>
            <person name="Meyerdierks A."/>
            <person name="Storesund J.E."/>
            <person name="Kallscheuer N."/>
            <person name="Luecker S."/>
            <person name="Lage O.M."/>
            <person name="Pohl T."/>
            <person name="Merkel B.J."/>
            <person name="Hornburger P."/>
            <person name="Mueller R.-W."/>
            <person name="Bruemmer F."/>
            <person name="Labrenz M."/>
            <person name="Spormann A.M."/>
            <person name="Op Den Camp H."/>
            <person name="Overmann J."/>
            <person name="Amann R."/>
            <person name="Jetten M.S.M."/>
            <person name="Mascher T."/>
            <person name="Medema M.H."/>
            <person name="Devos D.P."/>
            <person name="Kaster A.-K."/>
            <person name="Ovreas L."/>
            <person name="Rohde M."/>
            <person name="Galperin M.Y."/>
            <person name="Jogler C."/>
        </authorList>
    </citation>
    <scope>NUCLEOTIDE SEQUENCE [LARGE SCALE GENOMIC DNA]</scope>
    <source>
        <strain evidence="3 4">Pla123a</strain>
    </source>
</reference>
<dbReference type="RefSeq" id="WP_146585109.1">
    <property type="nucleotide sequence ID" value="NZ_SJPO01000002.1"/>
</dbReference>
<keyword evidence="1" id="KW-0812">Transmembrane</keyword>
<keyword evidence="1" id="KW-0472">Membrane</keyword>
<keyword evidence="1" id="KW-1133">Transmembrane helix</keyword>
<keyword evidence="4" id="KW-1185">Reference proteome</keyword>